<gene>
    <name evidence="3" type="ORF">E2R59_10805</name>
</gene>
<keyword evidence="2" id="KW-1133">Transmembrane helix</keyword>
<organism evidence="3 4">
    <name type="scientific">Kocuria rosea</name>
    <name type="common">Deinococcus erythromyxa</name>
    <name type="synonym">Micrococcus rubens</name>
    <dbReference type="NCBI Taxonomy" id="1275"/>
    <lineage>
        <taxon>Bacteria</taxon>
        <taxon>Bacillati</taxon>
        <taxon>Actinomycetota</taxon>
        <taxon>Actinomycetes</taxon>
        <taxon>Micrococcales</taxon>
        <taxon>Micrococcaceae</taxon>
        <taxon>Kocuria</taxon>
    </lineage>
</organism>
<comment type="caution">
    <text evidence="3">The sequence shown here is derived from an EMBL/GenBank/DDBJ whole genome shotgun (WGS) entry which is preliminary data.</text>
</comment>
<evidence type="ECO:0000256" key="2">
    <source>
        <dbReference type="SAM" id="Phobius"/>
    </source>
</evidence>
<dbReference type="AlphaFoldDB" id="A0A4V3B2X1"/>
<evidence type="ECO:0000313" key="3">
    <source>
        <dbReference type="EMBL" id="TDL42429.1"/>
    </source>
</evidence>
<name>A0A4V3B2X1_KOCRO</name>
<accession>A0A4V3B2X1</accession>
<protein>
    <submittedName>
        <fullName evidence="3">Uncharacterized protein</fullName>
    </submittedName>
</protein>
<dbReference type="EMBL" id="SMZT01000004">
    <property type="protein sequence ID" value="TDL42429.1"/>
    <property type="molecule type" value="Genomic_DNA"/>
</dbReference>
<sequence length="148" mass="15571">MANRAQSSTSTAADATPSGRSGGATVRSHSGQGRTVNNLVFLALCMAIMIGSFIAFASYPNSPLIWFIGLGLYALALLIPVSLLQNSTAKKAFGGRTVLMDVPSTTEVPEMGRGRTAAAFDDGPRDARERDARTAAVHHGDKYGKNVE</sequence>
<feature type="compositionally biased region" description="Basic and acidic residues" evidence="1">
    <location>
        <begin position="122"/>
        <end position="148"/>
    </location>
</feature>
<feature type="region of interest" description="Disordered" evidence="1">
    <location>
        <begin position="1"/>
        <end position="31"/>
    </location>
</feature>
<evidence type="ECO:0000256" key="1">
    <source>
        <dbReference type="SAM" id="MobiDB-lite"/>
    </source>
</evidence>
<keyword evidence="2" id="KW-0472">Membrane</keyword>
<dbReference type="RefSeq" id="WP_133410537.1">
    <property type="nucleotide sequence ID" value="NZ_SMZT01000004.1"/>
</dbReference>
<evidence type="ECO:0000313" key="4">
    <source>
        <dbReference type="Proteomes" id="UP000295163"/>
    </source>
</evidence>
<feature type="transmembrane region" description="Helical" evidence="2">
    <location>
        <begin position="39"/>
        <end position="59"/>
    </location>
</feature>
<feature type="region of interest" description="Disordered" evidence="1">
    <location>
        <begin position="107"/>
        <end position="148"/>
    </location>
</feature>
<keyword evidence="2" id="KW-0812">Transmembrane</keyword>
<feature type="compositionally biased region" description="Low complexity" evidence="1">
    <location>
        <begin position="7"/>
        <end position="16"/>
    </location>
</feature>
<feature type="transmembrane region" description="Helical" evidence="2">
    <location>
        <begin position="65"/>
        <end position="84"/>
    </location>
</feature>
<dbReference type="GeneID" id="64347908"/>
<dbReference type="Proteomes" id="UP000295163">
    <property type="component" value="Unassembled WGS sequence"/>
</dbReference>
<reference evidence="3 4" key="1">
    <citation type="submission" date="2019-03" db="EMBL/GenBank/DDBJ databases">
        <title>Genome Sequencing and Assembly of Various Microbes Isolated from Partially Reclaimed Soil and Acid Mine Drainage (AMD) Site.</title>
        <authorList>
            <person name="Steinbock B."/>
            <person name="Bechtold R."/>
            <person name="Sevigny J.L."/>
            <person name="Thomas D."/>
            <person name="Cuthill L.R."/>
            <person name="Aveiro Johannsen E.J."/>
            <person name="Thomas K."/>
            <person name="Ghosh A."/>
        </authorList>
    </citation>
    <scope>NUCLEOTIDE SEQUENCE [LARGE SCALE GENOMIC DNA]</scope>
    <source>
        <strain evidence="3 4">S-A3</strain>
    </source>
</reference>
<proteinExistence type="predicted"/>